<evidence type="ECO:0000313" key="4">
    <source>
        <dbReference type="Proteomes" id="UP000075304"/>
    </source>
</evidence>
<comment type="caution">
    <text evidence="3">The sequence shown here is derived from an EMBL/GenBank/DDBJ whole genome shotgun (WGS) entry which is preliminary data.</text>
</comment>
<dbReference type="InterPro" id="IPR036662">
    <property type="entry name" value="PTS_EIIA_man-typ_sf"/>
</dbReference>
<dbReference type="Pfam" id="PF03610">
    <property type="entry name" value="EIIA-man"/>
    <property type="match status" value="1"/>
</dbReference>
<dbReference type="GO" id="GO:0016740">
    <property type="term" value="F:transferase activity"/>
    <property type="evidence" value="ECO:0007669"/>
    <property type="project" value="UniProtKB-KW"/>
</dbReference>
<name>A0A150KJ46_HEYCO</name>
<dbReference type="InterPro" id="IPR004701">
    <property type="entry name" value="PTS_EIIA_man-typ"/>
</dbReference>
<sequence length="58" mass="6072">MIGIIVTGHGEFATGITSALELVLGKQESYVCVNFPNGDTAVELEKKLGPGCFTAGRM</sequence>
<dbReference type="GO" id="GO:0009401">
    <property type="term" value="P:phosphoenolpyruvate-dependent sugar phosphotransferase system"/>
    <property type="evidence" value="ECO:0007669"/>
    <property type="project" value="InterPro"/>
</dbReference>
<dbReference type="EC" id="2.7.1.69" evidence="3"/>
<dbReference type="AlphaFoldDB" id="A0A150KJ46"/>
<evidence type="ECO:0000256" key="1">
    <source>
        <dbReference type="ARBA" id="ARBA00022679"/>
    </source>
</evidence>
<gene>
    <name evidence="3" type="ORF">B4099_1973</name>
</gene>
<reference evidence="3 4" key="1">
    <citation type="submission" date="2016-01" db="EMBL/GenBank/DDBJ databases">
        <title>Genome Sequences of Twelve Sporeforming Bacillus Species Isolated from Foods.</title>
        <authorList>
            <person name="Berendsen E.M."/>
            <person name="Wells-Bennik M.H."/>
            <person name="Krawcyk A.O."/>
            <person name="De Jong A."/>
            <person name="Holsappel S."/>
            <person name="Eijlander R.T."/>
            <person name="Kuipers O.P."/>
        </authorList>
    </citation>
    <scope>NUCLEOTIDE SEQUENCE [LARGE SCALE GENOMIC DNA]</scope>
    <source>
        <strain evidence="3 4">B4099</strain>
    </source>
</reference>
<dbReference type="SUPFAM" id="SSF53062">
    <property type="entry name" value="PTS system fructose IIA component-like"/>
    <property type="match status" value="1"/>
</dbReference>
<dbReference type="GO" id="GO:0016020">
    <property type="term" value="C:membrane"/>
    <property type="evidence" value="ECO:0007669"/>
    <property type="project" value="InterPro"/>
</dbReference>
<dbReference type="EMBL" id="LQYI01000009">
    <property type="protein sequence ID" value="KYC73249.1"/>
    <property type="molecule type" value="Genomic_DNA"/>
</dbReference>
<evidence type="ECO:0000259" key="2">
    <source>
        <dbReference type="PROSITE" id="PS51096"/>
    </source>
</evidence>
<dbReference type="PROSITE" id="PS51096">
    <property type="entry name" value="PTS_EIIA_TYPE_4"/>
    <property type="match status" value="1"/>
</dbReference>
<protein>
    <submittedName>
        <fullName evidence="3">PTS system, N-acetylgalactosamine-and galactosamine-specific IIA component</fullName>
        <ecNumber evidence="3">2.7.1.69</ecNumber>
    </submittedName>
</protein>
<keyword evidence="1 3" id="KW-0808">Transferase</keyword>
<evidence type="ECO:0000313" key="3">
    <source>
        <dbReference type="EMBL" id="KYC73249.1"/>
    </source>
</evidence>
<accession>A0A150KJ46</accession>
<dbReference type="Proteomes" id="UP000075304">
    <property type="component" value="Unassembled WGS sequence"/>
</dbReference>
<proteinExistence type="predicted"/>
<dbReference type="PATRIC" id="fig|1398.25.peg.3695"/>
<organism evidence="3 4">
    <name type="scientific">Heyndrickxia coagulans</name>
    <name type="common">Weizmannia coagulans</name>
    <dbReference type="NCBI Taxonomy" id="1398"/>
    <lineage>
        <taxon>Bacteria</taxon>
        <taxon>Bacillati</taxon>
        <taxon>Bacillota</taxon>
        <taxon>Bacilli</taxon>
        <taxon>Bacillales</taxon>
        <taxon>Bacillaceae</taxon>
        <taxon>Heyndrickxia</taxon>
    </lineage>
</organism>
<feature type="domain" description="PTS EIIA type-4" evidence="2">
    <location>
        <begin position="1"/>
        <end position="58"/>
    </location>
</feature>
<dbReference type="RefSeq" id="WP_081105561.1">
    <property type="nucleotide sequence ID" value="NZ_LQYI01000009.1"/>
</dbReference>
<dbReference type="Gene3D" id="3.40.50.510">
    <property type="entry name" value="Phosphotransferase system, mannose-type IIA component"/>
    <property type="match status" value="1"/>
</dbReference>